<evidence type="ECO:0000256" key="1">
    <source>
        <dbReference type="ARBA" id="ARBA00022723"/>
    </source>
</evidence>
<dbReference type="PANTHER" id="PTHR46524">
    <property type="entry name" value="CW-TYPE ZINC FINGER"/>
    <property type="match status" value="1"/>
</dbReference>
<sequence>MGLQSEFEEGEASFQNNSDEDEDDELTIDPDASLSYIGGNQYSVSHSNASQPIRNGPASLSARSGPAPRKSKSNSKLKQEGNTSSGNKSKSVSNFAGDSEQKSLKVRNEVGFDNMLTKRNAEIYSGLGLDLSPSSSSEASPANSECFFHGPEDGPDESPTSILEMMTAFPVSGSLLLSPLPDDVLHLTDKKPDDNNCGPKRSQESIVTAVHGSDLVKVDQNIVGEKSRSTEKNSVSVESTTDVLRKKETSVDNSVPANKASSSGGKRKAEGGLKNESFTSKAKKNDKGSKSHTEDFKNDGGKVKEAYKDFFGELDIEQEHDDEMGSEKPLEGINVKGTTLENDSLLKERLNGKKNKKLSEPTMGNGLEFDVAAHTVVPVVNEDWVCCDKCEKWRLLPPGQNPGSLPEKWICDMLDWLPGMNRCSTSEEETTKAITSRFPGPIQGSQPVHPVGPHLGVISLDGTHQHFGSEIRSSSVKKKHGLEDLTNEAKRDRPSLSSNSSKKKLHSSYKTRSVNGMNRSSAVTEVEFQDSGQSRDVIVEKDILKPEEDNKICKNFADEGNIIHHPKIGNKGDSTRDFSKMSKKED</sequence>
<feature type="region of interest" description="Disordered" evidence="4">
    <location>
        <begin position="469"/>
        <end position="530"/>
    </location>
</feature>
<dbReference type="AlphaFoldDB" id="A0AAD5CEY6"/>
<feature type="region of interest" description="Disordered" evidence="4">
    <location>
        <begin position="187"/>
        <end position="300"/>
    </location>
</feature>
<dbReference type="Gene3D" id="3.30.40.100">
    <property type="match status" value="1"/>
</dbReference>
<dbReference type="InterPro" id="IPR055300">
    <property type="entry name" value="CWZF3/5/7"/>
</dbReference>
<dbReference type="InterPro" id="IPR011124">
    <property type="entry name" value="Znf_CW"/>
</dbReference>
<feature type="region of interest" description="Disordered" evidence="4">
    <location>
        <begin position="562"/>
        <end position="586"/>
    </location>
</feature>
<feature type="non-terminal residue" evidence="6">
    <location>
        <position position="586"/>
    </location>
</feature>
<feature type="compositionally biased region" description="Basic and acidic residues" evidence="4">
    <location>
        <begin position="481"/>
        <end position="494"/>
    </location>
</feature>
<organism evidence="6 7">
    <name type="scientific">Ambrosia artemisiifolia</name>
    <name type="common">Common ragweed</name>
    <dbReference type="NCBI Taxonomy" id="4212"/>
    <lineage>
        <taxon>Eukaryota</taxon>
        <taxon>Viridiplantae</taxon>
        <taxon>Streptophyta</taxon>
        <taxon>Embryophyta</taxon>
        <taxon>Tracheophyta</taxon>
        <taxon>Spermatophyta</taxon>
        <taxon>Magnoliopsida</taxon>
        <taxon>eudicotyledons</taxon>
        <taxon>Gunneridae</taxon>
        <taxon>Pentapetalae</taxon>
        <taxon>asterids</taxon>
        <taxon>campanulids</taxon>
        <taxon>Asterales</taxon>
        <taxon>Asteraceae</taxon>
        <taxon>Asteroideae</taxon>
        <taxon>Heliantheae alliance</taxon>
        <taxon>Heliantheae</taxon>
        <taxon>Ambrosia</taxon>
    </lineage>
</organism>
<dbReference type="CDD" id="cd15517">
    <property type="entry name" value="PHD_TCF19_like"/>
    <property type="match status" value="1"/>
</dbReference>
<comment type="caution">
    <text evidence="6">The sequence shown here is derived from an EMBL/GenBank/DDBJ whole genome shotgun (WGS) entry which is preliminary data.</text>
</comment>
<feature type="region of interest" description="Disordered" evidence="4">
    <location>
        <begin position="132"/>
        <end position="160"/>
    </location>
</feature>
<dbReference type="Proteomes" id="UP001206925">
    <property type="component" value="Unassembled WGS sequence"/>
</dbReference>
<keyword evidence="1" id="KW-0479">Metal-binding</keyword>
<accession>A0AAD5CEY6</accession>
<dbReference type="PANTHER" id="PTHR46524:SF15">
    <property type="entry name" value="ZINC FINGER, CW-TYPE-RELATED"/>
    <property type="match status" value="1"/>
</dbReference>
<evidence type="ECO:0000256" key="2">
    <source>
        <dbReference type="ARBA" id="ARBA00022771"/>
    </source>
</evidence>
<feature type="compositionally biased region" description="Low complexity" evidence="4">
    <location>
        <begin position="132"/>
        <end position="145"/>
    </location>
</feature>
<keyword evidence="3" id="KW-0862">Zinc</keyword>
<dbReference type="Pfam" id="PF07496">
    <property type="entry name" value="zf-CW"/>
    <property type="match status" value="1"/>
</dbReference>
<protein>
    <recommendedName>
        <fullName evidence="5">CW-type domain-containing protein</fullName>
    </recommendedName>
</protein>
<feature type="compositionally biased region" description="Polar residues" evidence="4">
    <location>
        <begin position="251"/>
        <end position="264"/>
    </location>
</feature>
<dbReference type="EMBL" id="JAMZMK010008341">
    <property type="protein sequence ID" value="KAI7740838.1"/>
    <property type="molecule type" value="Genomic_DNA"/>
</dbReference>
<feature type="compositionally biased region" description="Polar residues" evidence="4">
    <location>
        <begin position="232"/>
        <end position="242"/>
    </location>
</feature>
<dbReference type="GO" id="GO:0008270">
    <property type="term" value="F:zinc ion binding"/>
    <property type="evidence" value="ECO:0007669"/>
    <property type="project" value="UniProtKB-KW"/>
</dbReference>
<name>A0AAD5CEY6_AMBAR</name>
<keyword evidence="2" id="KW-0863">Zinc-finger</keyword>
<feature type="compositionally biased region" description="Polar residues" evidence="4">
    <location>
        <begin position="38"/>
        <end position="53"/>
    </location>
</feature>
<feature type="compositionally biased region" description="Basic and acidic residues" evidence="4">
    <location>
        <begin position="573"/>
        <end position="586"/>
    </location>
</feature>
<reference evidence="6" key="1">
    <citation type="submission" date="2022-06" db="EMBL/GenBank/DDBJ databases">
        <title>Uncovering the hologenomic basis of an extraordinary plant invasion.</title>
        <authorList>
            <person name="Bieker V.C."/>
            <person name="Martin M.D."/>
            <person name="Gilbert T."/>
            <person name="Hodgins K."/>
            <person name="Battlay P."/>
            <person name="Petersen B."/>
            <person name="Wilson J."/>
        </authorList>
    </citation>
    <scope>NUCLEOTIDE SEQUENCE</scope>
    <source>
        <strain evidence="6">AA19_3_7</strain>
        <tissue evidence="6">Leaf</tissue>
    </source>
</reference>
<evidence type="ECO:0000256" key="3">
    <source>
        <dbReference type="ARBA" id="ARBA00022833"/>
    </source>
</evidence>
<feature type="compositionally biased region" description="Polar residues" evidence="4">
    <location>
        <begin position="511"/>
        <end position="523"/>
    </location>
</feature>
<feature type="compositionally biased region" description="Acidic residues" evidence="4">
    <location>
        <begin position="1"/>
        <end position="11"/>
    </location>
</feature>
<evidence type="ECO:0000259" key="5">
    <source>
        <dbReference type="PROSITE" id="PS51050"/>
    </source>
</evidence>
<feature type="region of interest" description="Disordered" evidence="4">
    <location>
        <begin position="1"/>
        <end position="111"/>
    </location>
</feature>
<gene>
    <name evidence="6" type="ORF">M8C21_020158</name>
</gene>
<feature type="compositionally biased region" description="Basic and acidic residues" evidence="4">
    <location>
        <begin position="283"/>
        <end position="300"/>
    </location>
</feature>
<evidence type="ECO:0000256" key="4">
    <source>
        <dbReference type="SAM" id="MobiDB-lite"/>
    </source>
</evidence>
<keyword evidence="7" id="KW-1185">Reference proteome</keyword>
<feature type="domain" description="CW-type" evidence="5">
    <location>
        <begin position="378"/>
        <end position="431"/>
    </location>
</feature>
<evidence type="ECO:0000313" key="6">
    <source>
        <dbReference type="EMBL" id="KAI7740838.1"/>
    </source>
</evidence>
<feature type="compositionally biased region" description="Basic and acidic residues" evidence="4">
    <location>
        <begin position="99"/>
        <end position="110"/>
    </location>
</feature>
<feature type="compositionally biased region" description="Acidic residues" evidence="4">
    <location>
        <begin position="18"/>
        <end position="28"/>
    </location>
</feature>
<feature type="compositionally biased region" description="Polar residues" evidence="4">
    <location>
        <begin position="76"/>
        <end position="96"/>
    </location>
</feature>
<dbReference type="PROSITE" id="PS51050">
    <property type="entry name" value="ZF_CW"/>
    <property type="match status" value="1"/>
</dbReference>
<proteinExistence type="predicted"/>
<evidence type="ECO:0000313" key="7">
    <source>
        <dbReference type="Proteomes" id="UP001206925"/>
    </source>
</evidence>